<sequence length="338" mass="38509">MKESLLNPFLSLFLGLILFTSCQDDEIDSIFLRTDGGILTVLKDADGQPISDAKVALYNTRTENRIDVNYTDENGVVNFGRFEAGEYFIVTDFNHNDEYFQINEEVHIISGTDTQHEINVADHYGELLVRILDINTGQPIEFNTDAMIGLIPTDEAFSETTTADGLRDLIKYTYESESQLSITDLPQSSYLVVMYNEESIFYTNYATVDPYDKAYVNFNVNPMTLLLTSKATWVVSNITADSNIDNIMPISSISFGQNESMEVTYVNGDTVEAYFYMNSGGGFDWYNLGSSNYYFNFNEDNYEINSDGSITFNFYYWETYNNNDGTWYYSDNVSITLN</sequence>
<name>A0AA51NE46_9BACT</name>
<dbReference type="Proteomes" id="UP001230496">
    <property type="component" value="Chromosome"/>
</dbReference>
<protein>
    <recommendedName>
        <fullName evidence="3">Prealbumin-like fold domain-containing protein</fullName>
    </recommendedName>
</protein>
<dbReference type="InterPro" id="IPR013783">
    <property type="entry name" value="Ig-like_fold"/>
</dbReference>
<dbReference type="EMBL" id="CP129971">
    <property type="protein sequence ID" value="WMN12340.1"/>
    <property type="molecule type" value="Genomic_DNA"/>
</dbReference>
<organism evidence="1 2">
    <name type="scientific">Marivirga salinarum</name>
    <dbReference type="NCBI Taxonomy" id="3059078"/>
    <lineage>
        <taxon>Bacteria</taxon>
        <taxon>Pseudomonadati</taxon>
        <taxon>Bacteroidota</taxon>
        <taxon>Cytophagia</taxon>
        <taxon>Cytophagales</taxon>
        <taxon>Marivirgaceae</taxon>
        <taxon>Marivirga</taxon>
    </lineage>
</organism>
<dbReference type="KEGG" id="msaa:QYS49_33290"/>
<dbReference type="Gene3D" id="2.60.40.10">
    <property type="entry name" value="Immunoglobulins"/>
    <property type="match status" value="1"/>
</dbReference>
<dbReference type="SUPFAM" id="SSF49478">
    <property type="entry name" value="Cna protein B-type domain"/>
    <property type="match status" value="1"/>
</dbReference>
<dbReference type="RefSeq" id="WP_308350321.1">
    <property type="nucleotide sequence ID" value="NZ_CP129971.1"/>
</dbReference>
<keyword evidence="2" id="KW-1185">Reference proteome</keyword>
<evidence type="ECO:0008006" key="3">
    <source>
        <dbReference type="Google" id="ProtNLM"/>
    </source>
</evidence>
<dbReference type="PROSITE" id="PS51257">
    <property type="entry name" value="PROKAR_LIPOPROTEIN"/>
    <property type="match status" value="1"/>
</dbReference>
<dbReference type="AlphaFoldDB" id="A0AA51NE46"/>
<evidence type="ECO:0000313" key="2">
    <source>
        <dbReference type="Proteomes" id="UP001230496"/>
    </source>
</evidence>
<reference evidence="1 2" key="1">
    <citation type="submission" date="2023-08" db="EMBL/GenBank/DDBJ databases">
        <title>Comparative genomics and taxonomic characterization of three novel marine species of genus Marivirga.</title>
        <authorList>
            <person name="Muhammad N."/>
            <person name="Kim S.-G."/>
        </authorList>
    </citation>
    <scope>NUCLEOTIDE SEQUENCE [LARGE SCALE GENOMIC DNA]</scope>
    <source>
        <strain evidence="1 2">BDSF4-3</strain>
    </source>
</reference>
<evidence type="ECO:0000313" key="1">
    <source>
        <dbReference type="EMBL" id="WMN12340.1"/>
    </source>
</evidence>
<gene>
    <name evidence="1" type="ORF">QYS49_33290</name>
</gene>
<proteinExistence type="predicted"/>
<accession>A0AA51NE46</accession>